<organism evidence="7 8">
    <name type="scientific">Paenibacillus endophyticus</name>
    <dbReference type="NCBI Taxonomy" id="1294268"/>
    <lineage>
        <taxon>Bacteria</taxon>
        <taxon>Bacillati</taxon>
        <taxon>Bacillota</taxon>
        <taxon>Bacilli</taxon>
        <taxon>Bacillales</taxon>
        <taxon>Paenibacillaceae</taxon>
        <taxon>Paenibacillus</taxon>
    </lineage>
</organism>
<keyword evidence="1" id="KW-0678">Repressor</keyword>
<evidence type="ECO:0000256" key="2">
    <source>
        <dbReference type="ARBA" id="ARBA00023015"/>
    </source>
</evidence>
<sequence length="207" mass="23141">MSEEQIKRKPGRPKGTGSIQTMQQILRTAAFLFMDQGFEKVSLEGVAQSCGITKASVYYYFNNKSILFTECLQFVLKMAYDNTAAFLLVDSTLKERLLSVAVRHMKNAHVEFETMMREASSGLSAEQIASIRASEQALHVLIGSEFKKAIDEGEIASNDPMLLAHLFTAMLTVKNRKEIINSEKTVEQAASEIVELLWAGLEPRKTQ</sequence>
<dbReference type="PRINTS" id="PR00455">
    <property type="entry name" value="HTHTETR"/>
</dbReference>
<evidence type="ECO:0000313" key="8">
    <source>
        <dbReference type="Proteomes" id="UP000518605"/>
    </source>
</evidence>
<dbReference type="RefSeq" id="WP_183561504.1">
    <property type="nucleotide sequence ID" value="NZ_CBCSLB010000003.1"/>
</dbReference>
<dbReference type="InterPro" id="IPR050109">
    <property type="entry name" value="HTH-type_TetR-like_transc_reg"/>
</dbReference>
<feature type="domain" description="HTH tetR-type" evidence="6">
    <location>
        <begin position="19"/>
        <end position="79"/>
    </location>
</feature>
<reference evidence="7 8" key="1">
    <citation type="submission" date="2020-08" db="EMBL/GenBank/DDBJ databases">
        <title>Genomic Encyclopedia of Type Strains, Phase III (KMG-III): the genomes of soil and plant-associated and newly described type strains.</title>
        <authorList>
            <person name="Whitman W."/>
        </authorList>
    </citation>
    <scope>NUCLEOTIDE SEQUENCE [LARGE SCALE GENOMIC DNA]</scope>
    <source>
        <strain evidence="7 8">CECT 8234</strain>
    </source>
</reference>
<dbReference type="InterPro" id="IPR036271">
    <property type="entry name" value="Tet_transcr_reg_TetR-rel_C_sf"/>
</dbReference>
<name>A0A7W5G9S5_9BACL</name>
<keyword evidence="4" id="KW-0804">Transcription</keyword>
<dbReference type="EMBL" id="JACHXW010000005">
    <property type="protein sequence ID" value="MBB3151976.1"/>
    <property type="molecule type" value="Genomic_DNA"/>
</dbReference>
<gene>
    <name evidence="7" type="ORF">FHS16_002022</name>
</gene>
<keyword evidence="8" id="KW-1185">Reference proteome</keyword>
<dbReference type="Gene3D" id="1.10.10.60">
    <property type="entry name" value="Homeodomain-like"/>
    <property type="match status" value="1"/>
</dbReference>
<dbReference type="Pfam" id="PF00440">
    <property type="entry name" value="TetR_N"/>
    <property type="match status" value="1"/>
</dbReference>
<protein>
    <submittedName>
        <fullName evidence="7">AcrR family transcriptional regulator</fullName>
    </submittedName>
</protein>
<dbReference type="PANTHER" id="PTHR30055">
    <property type="entry name" value="HTH-TYPE TRANSCRIPTIONAL REGULATOR RUTR"/>
    <property type="match status" value="1"/>
</dbReference>
<dbReference type="SUPFAM" id="SSF46689">
    <property type="entry name" value="Homeodomain-like"/>
    <property type="match status" value="1"/>
</dbReference>
<dbReference type="Proteomes" id="UP000518605">
    <property type="component" value="Unassembled WGS sequence"/>
</dbReference>
<dbReference type="PANTHER" id="PTHR30055:SF175">
    <property type="entry name" value="HTH-TYPE TRANSCRIPTIONAL REPRESSOR KSTR2"/>
    <property type="match status" value="1"/>
</dbReference>
<evidence type="ECO:0000256" key="4">
    <source>
        <dbReference type="ARBA" id="ARBA00023163"/>
    </source>
</evidence>
<evidence type="ECO:0000256" key="3">
    <source>
        <dbReference type="ARBA" id="ARBA00023125"/>
    </source>
</evidence>
<evidence type="ECO:0000256" key="1">
    <source>
        <dbReference type="ARBA" id="ARBA00022491"/>
    </source>
</evidence>
<dbReference type="AlphaFoldDB" id="A0A7W5G9S5"/>
<keyword evidence="2" id="KW-0805">Transcription regulation</keyword>
<evidence type="ECO:0000313" key="7">
    <source>
        <dbReference type="EMBL" id="MBB3151976.1"/>
    </source>
</evidence>
<proteinExistence type="predicted"/>
<dbReference type="InterPro" id="IPR001647">
    <property type="entry name" value="HTH_TetR"/>
</dbReference>
<feature type="DNA-binding region" description="H-T-H motif" evidence="5">
    <location>
        <begin position="42"/>
        <end position="61"/>
    </location>
</feature>
<dbReference type="InterPro" id="IPR023772">
    <property type="entry name" value="DNA-bd_HTH_TetR-type_CS"/>
</dbReference>
<evidence type="ECO:0000259" key="6">
    <source>
        <dbReference type="PROSITE" id="PS50977"/>
    </source>
</evidence>
<dbReference type="InterPro" id="IPR009057">
    <property type="entry name" value="Homeodomain-like_sf"/>
</dbReference>
<dbReference type="SUPFAM" id="SSF48498">
    <property type="entry name" value="Tetracyclin repressor-like, C-terminal domain"/>
    <property type="match status" value="1"/>
</dbReference>
<accession>A0A7W5G9S5</accession>
<evidence type="ECO:0000256" key="5">
    <source>
        <dbReference type="PROSITE-ProRule" id="PRU00335"/>
    </source>
</evidence>
<dbReference type="PROSITE" id="PS01081">
    <property type="entry name" value="HTH_TETR_1"/>
    <property type="match status" value="1"/>
</dbReference>
<dbReference type="Gene3D" id="1.10.357.10">
    <property type="entry name" value="Tetracycline Repressor, domain 2"/>
    <property type="match status" value="1"/>
</dbReference>
<dbReference type="GO" id="GO:0000976">
    <property type="term" value="F:transcription cis-regulatory region binding"/>
    <property type="evidence" value="ECO:0007669"/>
    <property type="project" value="TreeGrafter"/>
</dbReference>
<keyword evidence="3 5" id="KW-0238">DNA-binding</keyword>
<dbReference type="GO" id="GO:0003700">
    <property type="term" value="F:DNA-binding transcription factor activity"/>
    <property type="evidence" value="ECO:0007669"/>
    <property type="project" value="TreeGrafter"/>
</dbReference>
<dbReference type="PROSITE" id="PS50977">
    <property type="entry name" value="HTH_TETR_2"/>
    <property type="match status" value="1"/>
</dbReference>
<comment type="caution">
    <text evidence="7">The sequence shown here is derived from an EMBL/GenBank/DDBJ whole genome shotgun (WGS) entry which is preliminary data.</text>
</comment>